<evidence type="ECO:0000313" key="1">
    <source>
        <dbReference type="EMBL" id="KAF3592963.1"/>
    </source>
</evidence>
<dbReference type="EMBL" id="QGKV02000299">
    <property type="protein sequence ID" value="KAF3592963.1"/>
    <property type="molecule type" value="Genomic_DNA"/>
</dbReference>
<reference evidence="1 2" key="1">
    <citation type="journal article" date="2020" name="BMC Genomics">
        <title>Intraspecific diversification of the crop wild relative Brassica cretica Lam. using demographic model selection.</title>
        <authorList>
            <person name="Kioukis A."/>
            <person name="Michalopoulou V.A."/>
            <person name="Briers L."/>
            <person name="Pirintsos S."/>
            <person name="Studholme D.J."/>
            <person name="Pavlidis P."/>
            <person name="Sarris P.F."/>
        </authorList>
    </citation>
    <scope>NUCLEOTIDE SEQUENCE [LARGE SCALE GENOMIC DNA]</scope>
    <source>
        <strain evidence="2">cv. PFS-1207/04</strain>
    </source>
</reference>
<proteinExistence type="predicted"/>
<name>A0ABQ7E6Y5_BRACR</name>
<evidence type="ECO:0008006" key="3">
    <source>
        <dbReference type="Google" id="ProtNLM"/>
    </source>
</evidence>
<dbReference type="Proteomes" id="UP000266723">
    <property type="component" value="Unassembled WGS sequence"/>
</dbReference>
<evidence type="ECO:0000313" key="2">
    <source>
        <dbReference type="Proteomes" id="UP000266723"/>
    </source>
</evidence>
<accession>A0ABQ7E6Y5</accession>
<protein>
    <recommendedName>
        <fullName evidence="3">DUF223 domain-containing protein</fullName>
    </recommendedName>
</protein>
<dbReference type="CDD" id="cd04480">
    <property type="entry name" value="RPA1_DBD_A_like"/>
    <property type="match status" value="1"/>
</dbReference>
<keyword evidence="2" id="KW-1185">Reference proteome</keyword>
<gene>
    <name evidence="1" type="ORF">DY000_02025277</name>
</gene>
<organism evidence="1 2">
    <name type="scientific">Brassica cretica</name>
    <name type="common">Mustard</name>
    <dbReference type="NCBI Taxonomy" id="69181"/>
    <lineage>
        <taxon>Eukaryota</taxon>
        <taxon>Viridiplantae</taxon>
        <taxon>Streptophyta</taxon>
        <taxon>Embryophyta</taxon>
        <taxon>Tracheophyta</taxon>
        <taxon>Spermatophyta</taxon>
        <taxon>Magnoliopsida</taxon>
        <taxon>eudicotyledons</taxon>
        <taxon>Gunneridae</taxon>
        <taxon>Pentapetalae</taxon>
        <taxon>rosids</taxon>
        <taxon>malvids</taxon>
        <taxon>Brassicales</taxon>
        <taxon>Brassicaceae</taxon>
        <taxon>Brassiceae</taxon>
        <taxon>Brassica</taxon>
    </lineage>
</organism>
<comment type="caution">
    <text evidence="1">The sequence shown here is derived from an EMBL/GenBank/DDBJ whole genome shotgun (WGS) entry which is preliminary data.</text>
</comment>
<sequence length="208" mass="23155">MANSSTLLADLDEKVTPTNSIFSLLRLVEVRLIRFWKAHNVNKGGELMGVDMLFVDGRASINVNRINAFRQLLNEGALYDLSLFDVTQSSPNFRFTDAHVVTDSLIKPVSIEITEASSPSPTEIYRYPMRSERIRLLCKVEEIETDNVIMDVPSPAGDASDMAVFVSFNTAIAQLSNVRAAEGCLSDQCWDGYFWSDRGSYSLNRCGA</sequence>